<accession>A0A0P6VH46</accession>
<dbReference type="Proteomes" id="UP000048984">
    <property type="component" value="Unassembled WGS sequence"/>
</dbReference>
<evidence type="ECO:0008006" key="3">
    <source>
        <dbReference type="Google" id="ProtNLM"/>
    </source>
</evidence>
<keyword evidence="2" id="KW-1185">Reference proteome</keyword>
<evidence type="ECO:0000313" key="1">
    <source>
        <dbReference type="EMBL" id="KPL51354.1"/>
    </source>
</evidence>
<reference evidence="1 2" key="2">
    <citation type="submission" date="2015-10" db="EMBL/GenBank/DDBJ databases">
        <title>Draft Genome Sequence of Prosthecomicrobium hirschii ATCC 27832.</title>
        <authorList>
            <person name="Daniel J."/>
            <person name="Givan S.A."/>
            <person name="Brun Y.V."/>
            <person name="Brown P.J."/>
        </authorList>
    </citation>
    <scope>NUCLEOTIDE SEQUENCE [LARGE SCALE GENOMIC DNA]</scope>
    <source>
        <strain evidence="1 2">16</strain>
    </source>
</reference>
<protein>
    <recommendedName>
        <fullName evidence="3">Formate dehydrogenase</fullName>
    </recommendedName>
</protein>
<proteinExistence type="predicted"/>
<comment type="caution">
    <text evidence="1">The sequence shown here is derived from an EMBL/GenBank/DDBJ whole genome shotgun (WGS) entry which is preliminary data.</text>
</comment>
<organism evidence="1 2">
    <name type="scientific">Prosthecodimorpha hirschii</name>
    <dbReference type="NCBI Taxonomy" id="665126"/>
    <lineage>
        <taxon>Bacteria</taxon>
        <taxon>Pseudomonadati</taxon>
        <taxon>Pseudomonadota</taxon>
        <taxon>Alphaproteobacteria</taxon>
        <taxon>Hyphomicrobiales</taxon>
        <taxon>Ancalomicrobiaceae</taxon>
        <taxon>Prosthecodimorpha</taxon>
    </lineage>
</organism>
<evidence type="ECO:0000313" key="2">
    <source>
        <dbReference type="Proteomes" id="UP000048984"/>
    </source>
</evidence>
<gene>
    <name evidence="1" type="ORF">ABB55_03200</name>
</gene>
<dbReference type="AlphaFoldDB" id="A0A0P6VH46"/>
<dbReference type="Pfam" id="PF11390">
    <property type="entry name" value="FdsD"/>
    <property type="match status" value="1"/>
</dbReference>
<reference evidence="1 2" key="1">
    <citation type="submission" date="2015-09" db="EMBL/GenBank/DDBJ databases">
        <authorList>
            <person name="Jackson K.R."/>
            <person name="Lunt B.L."/>
            <person name="Fisher J.N.B."/>
            <person name="Gardner A.V."/>
            <person name="Bailey M.E."/>
            <person name="Deus L.M."/>
            <person name="Earl A.S."/>
            <person name="Gibby P.D."/>
            <person name="Hartmann K.A."/>
            <person name="Liu J.E."/>
            <person name="Manci A.M."/>
            <person name="Nielsen D.A."/>
            <person name="Solomon M.B."/>
            <person name="Breakwell D.P."/>
            <person name="Burnett S.H."/>
            <person name="Grose J.H."/>
        </authorList>
    </citation>
    <scope>NUCLEOTIDE SEQUENCE [LARGE SCALE GENOMIC DNA]</scope>
    <source>
        <strain evidence="1 2">16</strain>
    </source>
</reference>
<name>A0A0P6VH46_9HYPH</name>
<sequence length="75" mass="8464">MHAEDLAIPHDDAAHLIRMANQIATAFRLEPEDKAITAMREHIGKFWTRAMRERLKALATAAAPDLDARIRRAFG</sequence>
<dbReference type="EMBL" id="LJYW01000001">
    <property type="protein sequence ID" value="KPL51354.1"/>
    <property type="molecule type" value="Genomic_DNA"/>
</dbReference>
<dbReference type="InterPro" id="IPR021074">
    <property type="entry name" value="Formate_DH_dsu"/>
</dbReference>